<protein>
    <submittedName>
        <fullName evidence="2">Uncharacterized protein</fullName>
    </submittedName>
</protein>
<gene>
    <name evidence="2" type="ORF">H4R18_000768</name>
</gene>
<dbReference type="EMBL" id="JANBUL010000016">
    <property type="protein sequence ID" value="KAJ2785060.1"/>
    <property type="molecule type" value="Genomic_DNA"/>
</dbReference>
<sequence length="74" mass="8483">MIPFVISEVPEYEVEDRSKDEDSSDDENSSDEDLANGIPIVIVEDVTIIVPNNFSTFDANEWDSDEDYEDYEDD</sequence>
<keyword evidence="3" id="KW-1185">Reference proteome</keyword>
<comment type="caution">
    <text evidence="2">The sequence shown here is derived from an EMBL/GenBank/DDBJ whole genome shotgun (WGS) entry which is preliminary data.</text>
</comment>
<proteinExistence type="predicted"/>
<organism evidence="2 3">
    <name type="scientific">Coemansia javaensis</name>
    <dbReference type="NCBI Taxonomy" id="2761396"/>
    <lineage>
        <taxon>Eukaryota</taxon>
        <taxon>Fungi</taxon>
        <taxon>Fungi incertae sedis</taxon>
        <taxon>Zoopagomycota</taxon>
        <taxon>Kickxellomycotina</taxon>
        <taxon>Kickxellomycetes</taxon>
        <taxon>Kickxellales</taxon>
        <taxon>Kickxellaceae</taxon>
        <taxon>Coemansia</taxon>
    </lineage>
</organism>
<dbReference type="Proteomes" id="UP001140217">
    <property type="component" value="Unassembled WGS sequence"/>
</dbReference>
<feature type="compositionally biased region" description="Acidic residues" evidence="1">
    <location>
        <begin position="22"/>
        <end position="34"/>
    </location>
</feature>
<name>A0A9W8LLP1_9FUNG</name>
<evidence type="ECO:0000313" key="3">
    <source>
        <dbReference type="Proteomes" id="UP001140217"/>
    </source>
</evidence>
<feature type="region of interest" description="Disordered" evidence="1">
    <location>
        <begin position="54"/>
        <end position="74"/>
    </location>
</feature>
<evidence type="ECO:0000256" key="1">
    <source>
        <dbReference type="SAM" id="MobiDB-lite"/>
    </source>
</evidence>
<reference evidence="2" key="1">
    <citation type="submission" date="2022-07" db="EMBL/GenBank/DDBJ databases">
        <title>Phylogenomic reconstructions and comparative analyses of Kickxellomycotina fungi.</title>
        <authorList>
            <person name="Reynolds N.K."/>
            <person name="Stajich J.E."/>
            <person name="Barry K."/>
            <person name="Grigoriev I.V."/>
            <person name="Crous P."/>
            <person name="Smith M.E."/>
        </authorList>
    </citation>
    <scope>NUCLEOTIDE SEQUENCE</scope>
    <source>
        <strain evidence="2">NBRC 105414</strain>
    </source>
</reference>
<dbReference type="AlphaFoldDB" id="A0A9W8LLP1"/>
<feature type="region of interest" description="Disordered" evidence="1">
    <location>
        <begin position="1"/>
        <end position="37"/>
    </location>
</feature>
<accession>A0A9W8LLP1</accession>
<feature type="compositionally biased region" description="Acidic residues" evidence="1">
    <location>
        <begin position="60"/>
        <end position="74"/>
    </location>
</feature>
<evidence type="ECO:0000313" key="2">
    <source>
        <dbReference type="EMBL" id="KAJ2785060.1"/>
    </source>
</evidence>